<evidence type="ECO:0000256" key="2">
    <source>
        <dbReference type="ARBA" id="ARBA00015195"/>
    </source>
</evidence>
<evidence type="ECO:0000256" key="9">
    <source>
        <dbReference type="ARBA" id="ARBA00033158"/>
    </source>
</evidence>
<comment type="function">
    <text evidence="7">Activator of cell division through the inhibition of FtsZ GTPase activity, therefore promoting FtsZ assembly into bundles of protofilaments necessary for the formation of the division Z ring. It is recruited early at mid-cell but it is not essential for cell division.</text>
</comment>
<organism evidence="10">
    <name type="scientific">hydrothermal vent metagenome</name>
    <dbReference type="NCBI Taxonomy" id="652676"/>
    <lineage>
        <taxon>unclassified sequences</taxon>
        <taxon>metagenomes</taxon>
        <taxon>ecological metagenomes</taxon>
    </lineage>
</organism>
<keyword evidence="4" id="KW-0132">Cell division</keyword>
<name>A0A3B1DN85_9ZZZZ</name>
<dbReference type="GO" id="GO:0043093">
    <property type="term" value="P:FtsZ-dependent cytokinesis"/>
    <property type="evidence" value="ECO:0007669"/>
    <property type="project" value="TreeGrafter"/>
</dbReference>
<dbReference type="GO" id="GO:0000917">
    <property type="term" value="P:division septum assembly"/>
    <property type="evidence" value="ECO:0007669"/>
    <property type="project" value="UniProtKB-KW"/>
</dbReference>
<dbReference type="Gene3D" id="1.20.5.50">
    <property type="match status" value="1"/>
</dbReference>
<gene>
    <name evidence="10" type="ORF">MNBD_NITROSPINAE05-776</name>
</gene>
<dbReference type="GO" id="GO:0030428">
    <property type="term" value="C:cell septum"/>
    <property type="evidence" value="ECO:0007669"/>
    <property type="project" value="TreeGrafter"/>
</dbReference>
<dbReference type="GO" id="GO:0005829">
    <property type="term" value="C:cytosol"/>
    <property type="evidence" value="ECO:0007669"/>
    <property type="project" value="TreeGrafter"/>
</dbReference>
<reference evidence="10" key="1">
    <citation type="submission" date="2018-06" db="EMBL/GenBank/DDBJ databases">
        <authorList>
            <person name="Zhirakovskaya E."/>
        </authorList>
    </citation>
    <scope>NUCLEOTIDE SEQUENCE</scope>
</reference>
<comment type="subcellular location">
    <subcellularLocation>
        <location evidence="1">Cytoplasm</location>
    </subcellularLocation>
</comment>
<dbReference type="EMBL" id="UOGG01000236">
    <property type="protein sequence ID" value="VAX33155.1"/>
    <property type="molecule type" value="Genomic_DNA"/>
</dbReference>
<evidence type="ECO:0000256" key="4">
    <source>
        <dbReference type="ARBA" id="ARBA00022618"/>
    </source>
</evidence>
<dbReference type="InterPro" id="IPR007838">
    <property type="entry name" value="Cell_div_ZapA-like"/>
</dbReference>
<evidence type="ECO:0000256" key="7">
    <source>
        <dbReference type="ARBA" id="ARBA00024910"/>
    </source>
</evidence>
<dbReference type="PANTHER" id="PTHR34981">
    <property type="entry name" value="CELL DIVISION PROTEIN ZAPA"/>
    <property type="match status" value="1"/>
</dbReference>
<dbReference type="PANTHER" id="PTHR34981:SF1">
    <property type="entry name" value="CELL DIVISION PROTEIN ZAPA"/>
    <property type="match status" value="1"/>
</dbReference>
<dbReference type="Pfam" id="PF05164">
    <property type="entry name" value="ZapA"/>
    <property type="match status" value="1"/>
</dbReference>
<protein>
    <recommendedName>
        <fullName evidence="2">Cell division protein ZapA</fullName>
    </recommendedName>
    <alternativeName>
        <fullName evidence="9">Z ring-associated protein ZapA</fullName>
    </alternativeName>
</protein>
<keyword evidence="6" id="KW-0131">Cell cycle</keyword>
<dbReference type="GO" id="GO:0000921">
    <property type="term" value="P:septin ring assembly"/>
    <property type="evidence" value="ECO:0007669"/>
    <property type="project" value="TreeGrafter"/>
</dbReference>
<dbReference type="SUPFAM" id="SSF102829">
    <property type="entry name" value="Cell division protein ZapA-like"/>
    <property type="match status" value="1"/>
</dbReference>
<dbReference type="AlphaFoldDB" id="A0A3B1DN85"/>
<comment type="subunit">
    <text evidence="8">Homodimer. Interacts with FtsZ.</text>
</comment>
<evidence type="ECO:0000256" key="6">
    <source>
        <dbReference type="ARBA" id="ARBA00023306"/>
    </source>
</evidence>
<evidence type="ECO:0000256" key="8">
    <source>
        <dbReference type="ARBA" id="ARBA00026068"/>
    </source>
</evidence>
<evidence type="ECO:0000313" key="10">
    <source>
        <dbReference type="EMBL" id="VAX33155.1"/>
    </source>
</evidence>
<evidence type="ECO:0000256" key="3">
    <source>
        <dbReference type="ARBA" id="ARBA00022490"/>
    </source>
</evidence>
<evidence type="ECO:0000256" key="1">
    <source>
        <dbReference type="ARBA" id="ARBA00004496"/>
    </source>
</evidence>
<accession>A0A3B1DN85</accession>
<dbReference type="InterPro" id="IPR036192">
    <property type="entry name" value="Cell_div_ZapA-like_sf"/>
</dbReference>
<sequence>MSESIKLKIYGRNYSVKKDAFSVDPEEVASLVNAKMRELSDAGGINSTADLAILAALNIAHEFLDSKQKDGKINQLDENCVDSMIEALEKGLKT</sequence>
<keyword evidence="3" id="KW-0963">Cytoplasm</keyword>
<proteinExistence type="predicted"/>
<dbReference type="GO" id="GO:0032153">
    <property type="term" value="C:cell division site"/>
    <property type="evidence" value="ECO:0007669"/>
    <property type="project" value="TreeGrafter"/>
</dbReference>
<keyword evidence="5" id="KW-0717">Septation</keyword>
<evidence type="ECO:0000256" key="5">
    <source>
        <dbReference type="ARBA" id="ARBA00023210"/>
    </source>
</evidence>